<name>A0A1Y2F044_9BASI</name>
<evidence type="ECO:0000313" key="2">
    <source>
        <dbReference type="Proteomes" id="UP000193467"/>
    </source>
</evidence>
<dbReference type="AlphaFoldDB" id="A0A1Y2F044"/>
<proteinExistence type="predicted"/>
<sequence length="495" mass="54752">MTTALAARLQKVLVSLWAQLDVEKGCLPSKSCRWLLDELKELQELRVPASYASSAFPLAEAVNMLQATPASPIASLPLASATYLAALLAQALNCLAAPLPPSTACDPLRPTLPSEIISLILHQLAPAKRTSDVAACCLVSKSFLPLAREVLYHTLNLEIVDQECEEDGTPLDLPTSARRGSDLAINYGRLASSLSRHPHLGSLVRELNVFFRSYDNTMDHVSALDVFRALLDACRPQHITLDGAAPIEASHFARVLWESRQRFRSLHLGPFEVKERPGSIDAALWRLLQEQEVLEVLSLEFDETIDIPLTLPWKLKQLSLHGPSDIAIAPRLDSFIHYSPSTLTRLSFPFDLSAEASTIPRLSHFLHLQSVQFHLSCSDPPNGPEESPERGRCRGLFAALPPSVQSITLRDSFSDSLPLCVRLVCLPPTLLFLNTRTICFSPASLLTFLRSPSASRLRRFKYITMEPRDEDSEEWTNASKAEVESLLEELGIEGN</sequence>
<gene>
    <name evidence="1" type="ORF">BCR35DRAFT_353191</name>
</gene>
<dbReference type="InParanoid" id="A0A1Y2F044"/>
<dbReference type="EMBL" id="MCGR01000032">
    <property type="protein sequence ID" value="ORY77219.1"/>
    <property type="molecule type" value="Genomic_DNA"/>
</dbReference>
<comment type="caution">
    <text evidence="1">The sequence shown here is derived from an EMBL/GenBank/DDBJ whole genome shotgun (WGS) entry which is preliminary data.</text>
</comment>
<reference evidence="1 2" key="1">
    <citation type="submission" date="2016-07" db="EMBL/GenBank/DDBJ databases">
        <title>Pervasive Adenine N6-methylation of Active Genes in Fungi.</title>
        <authorList>
            <consortium name="DOE Joint Genome Institute"/>
            <person name="Mondo S.J."/>
            <person name="Dannebaum R.O."/>
            <person name="Kuo R.C."/>
            <person name="Labutti K."/>
            <person name="Haridas S."/>
            <person name="Kuo A."/>
            <person name="Salamov A."/>
            <person name="Ahrendt S.R."/>
            <person name="Lipzen A."/>
            <person name="Sullivan W."/>
            <person name="Andreopoulos W.B."/>
            <person name="Clum A."/>
            <person name="Lindquist E."/>
            <person name="Daum C."/>
            <person name="Ramamoorthy G.K."/>
            <person name="Gryganskyi A."/>
            <person name="Culley D."/>
            <person name="Magnuson J.K."/>
            <person name="James T.Y."/>
            <person name="O'Malley M.A."/>
            <person name="Stajich J.E."/>
            <person name="Spatafora J.W."/>
            <person name="Visel A."/>
            <person name="Grigoriev I.V."/>
        </authorList>
    </citation>
    <scope>NUCLEOTIDE SEQUENCE [LARGE SCALE GENOMIC DNA]</scope>
    <source>
        <strain evidence="1 2">62-1032</strain>
    </source>
</reference>
<accession>A0A1Y2F044</accession>
<dbReference type="OrthoDB" id="2523207at2759"/>
<evidence type="ECO:0000313" key="1">
    <source>
        <dbReference type="EMBL" id="ORY77219.1"/>
    </source>
</evidence>
<protein>
    <submittedName>
        <fullName evidence="1">Uncharacterized protein</fullName>
    </submittedName>
</protein>
<organism evidence="1 2">
    <name type="scientific">Leucosporidium creatinivorum</name>
    <dbReference type="NCBI Taxonomy" id="106004"/>
    <lineage>
        <taxon>Eukaryota</taxon>
        <taxon>Fungi</taxon>
        <taxon>Dikarya</taxon>
        <taxon>Basidiomycota</taxon>
        <taxon>Pucciniomycotina</taxon>
        <taxon>Microbotryomycetes</taxon>
        <taxon>Leucosporidiales</taxon>
        <taxon>Leucosporidium</taxon>
    </lineage>
</organism>
<dbReference type="Proteomes" id="UP000193467">
    <property type="component" value="Unassembled WGS sequence"/>
</dbReference>
<keyword evidence="2" id="KW-1185">Reference proteome</keyword>